<keyword evidence="3" id="KW-0813">Transport</keyword>
<comment type="subcellular location">
    <subcellularLocation>
        <location evidence="1 8">Cell membrane</location>
        <topology evidence="1 8">Multi-pass membrane protein</topology>
    </subcellularLocation>
</comment>
<dbReference type="EMBL" id="JACHFM010000002">
    <property type="protein sequence ID" value="MBB5221678.1"/>
    <property type="molecule type" value="Genomic_DNA"/>
</dbReference>
<dbReference type="Pfam" id="PF01925">
    <property type="entry name" value="TauE"/>
    <property type="match status" value="1"/>
</dbReference>
<dbReference type="PANTHER" id="PTHR30269:SF37">
    <property type="entry name" value="MEMBRANE TRANSPORTER PROTEIN"/>
    <property type="match status" value="1"/>
</dbReference>
<dbReference type="InterPro" id="IPR052017">
    <property type="entry name" value="TSUP"/>
</dbReference>
<comment type="similarity">
    <text evidence="2 8">Belongs to the 4-toluene sulfonate uptake permease (TSUP) (TC 2.A.102) family.</text>
</comment>
<dbReference type="InterPro" id="IPR002781">
    <property type="entry name" value="TM_pro_TauE-like"/>
</dbReference>
<protein>
    <recommendedName>
        <fullName evidence="8">Probable membrane transporter protein</fullName>
    </recommendedName>
</protein>
<evidence type="ECO:0000256" key="3">
    <source>
        <dbReference type="ARBA" id="ARBA00022448"/>
    </source>
</evidence>
<keyword evidence="6 8" id="KW-1133">Transmembrane helix</keyword>
<evidence type="ECO:0000256" key="4">
    <source>
        <dbReference type="ARBA" id="ARBA00022475"/>
    </source>
</evidence>
<feature type="transmembrane region" description="Helical" evidence="8">
    <location>
        <begin position="99"/>
        <end position="119"/>
    </location>
</feature>
<feature type="transmembrane region" description="Helical" evidence="8">
    <location>
        <begin position="162"/>
        <end position="183"/>
    </location>
</feature>
<evidence type="ECO:0000313" key="9">
    <source>
        <dbReference type="EMBL" id="MBB5221678.1"/>
    </source>
</evidence>
<dbReference type="RefSeq" id="WP_343063233.1">
    <property type="nucleotide sequence ID" value="NZ_JACHFM010000002.1"/>
</dbReference>
<dbReference type="Proteomes" id="UP000549457">
    <property type="component" value="Unassembled WGS sequence"/>
</dbReference>
<evidence type="ECO:0000256" key="6">
    <source>
        <dbReference type="ARBA" id="ARBA00022989"/>
    </source>
</evidence>
<dbReference type="PANTHER" id="PTHR30269">
    <property type="entry name" value="TRANSMEMBRANE PROTEIN YFCA"/>
    <property type="match status" value="1"/>
</dbReference>
<keyword evidence="10" id="KW-1185">Reference proteome</keyword>
<organism evidence="9 10">
    <name type="scientific">Amaricoccus macauensis</name>
    <dbReference type="NCBI Taxonomy" id="57001"/>
    <lineage>
        <taxon>Bacteria</taxon>
        <taxon>Pseudomonadati</taxon>
        <taxon>Pseudomonadota</taxon>
        <taxon>Alphaproteobacteria</taxon>
        <taxon>Rhodobacterales</taxon>
        <taxon>Paracoccaceae</taxon>
        <taxon>Amaricoccus</taxon>
    </lineage>
</organism>
<dbReference type="AlphaFoldDB" id="A0A840SN15"/>
<feature type="transmembrane region" description="Helical" evidence="8">
    <location>
        <begin position="6"/>
        <end position="30"/>
    </location>
</feature>
<evidence type="ECO:0000313" key="10">
    <source>
        <dbReference type="Proteomes" id="UP000549457"/>
    </source>
</evidence>
<name>A0A840SN15_9RHOB</name>
<dbReference type="GO" id="GO:0005886">
    <property type="term" value="C:plasma membrane"/>
    <property type="evidence" value="ECO:0007669"/>
    <property type="project" value="UniProtKB-SubCell"/>
</dbReference>
<keyword evidence="4 8" id="KW-1003">Cell membrane</keyword>
<sequence length="236" mass="24677">MSFLVFIPLFLMVGVAAFIQGSVGIGFALIAAPVFALVDPSYLPVALLILMLPLNFLVFFRERHEADLKGAGWITVGRFFGTFLGIWVLLALSLRQLEVAVGLLTILAAVIAILAPPFSPGRVPALGVGLFTGVTETATGIGGPPLALLYQHARGPVLRSTVALCFLVGEVISLVILTISGAVRSEQVVAAAYLVPAAIVGTVLSRLVHSRINGPALRMAVLIFSIVSGAVLLLKG</sequence>
<keyword evidence="5 8" id="KW-0812">Transmembrane</keyword>
<proteinExistence type="inferred from homology"/>
<keyword evidence="7 8" id="KW-0472">Membrane</keyword>
<gene>
    <name evidence="9" type="ORF">HNP73_001614</name>
</gene>
<evidence type="ECO:0000256" key="8">
    <source>
        <dbReference type="RuleBase" id="RU363041"/>
    </source>
</evidence>
<accession>A0A840SN15</accession>
<evidence type="ECO:0000256" key="7">
    <source>
        <dbReference type="ARBA" id="ARBA00023136"/>
    </source>
</evidence>
<reference evidence="9 10" key="1">
    <citation type="submission" date="2020-08" db="EMBL/GenBank/DDBJ databases">
        <title>Genomic Encyclopedia of Type Strains, Phase IV (KMG-IV): sequencing the most valuable type-strain genomes for metagenomic binning, comparative biology and taxonomic classification.</title>
        <authorList>
            <person name="Goeker M."/>
        </authorList>
    </citation>
    <scope>NUCLEOTIDE SEQUENCE [LARGE SCALE GENOMIC DNA]</scope>
    <source>
        <strain evidence="9 10">DSM 101730</strain>
    </source>
</reference>
<evidence type="ECO:0000256" key="5">
    <source>
        <dbReference type="ARBA" id="ARBA00022692"/>
    </source>
</evidence>
<feature type="transmembrane region" description="Helical" evidence="8">
    <location>
        <begin position="125"/>
        <end position="150"/>
    </location>
</feature>
<feature type="transmembrane region" description="Helical" evidence="8">
    <location>
        <begin position="216"/>
        <end position="234"/>
    </location>
</feature>
<evidence type="ECO:0000256" key="2">
    <source>
        <dbReference type="ARBA" id="ARBA00009142"/>
    </source>
</evidence>
<comment type="caution">
    <text evidence="9">The sequence shown here is derived from an EMBL/GenBank/DDBJ whole genome shotgun (WGS) entry which is preliminary data.</text>
</comment>
<feature type="transmembrane region" description="Helical" evidence="8">
    <location>
        <begin position="42"/>
        <end position="60"/>
    </location>
</feature>
<feature type="transmembrane region" description="Helical" evidence="8">
    <location>
        <begin position="72"/>
        <end position="92"/>
    </location>
</feature>
<feature type="transmembrane region" description="Helical" evidence="8">
    <location>
        <begin position="189"/>
        <end position="209"/>
    </location>
</feature>
<evidence type="ECO:0000256" key="1">
    <source>
        <dbReference type="ARBA" id="ARBA00004651"/>
    </source>
</evidence>